<evidence type="ECO:0000259" key="2">
    <source>
        <dbReference type="Pfam" id="PF00566"/>
    </source>
</evidence>
<feature type="region of interest" description="Disordered" evidence="1">
    <location>
        <begin position="694"/>
        <end position="779"/>
    </location>
</feature>
<feature type="compositionally biased region" description="Acidic residues" evidence="1">
    <location>
        <begin position="258"/>
        <end position="274"/>
    </location>
</feature>
<dbReference type="AlphaFoldDB" id="A0AAV8W1R7"/>
<feature type="region of interest" description="Disordered" evidence="1">
    <location>
        <begin position="221"/>
        <end position="290"/>
    </location>
</feature>
<comment type="caution">
    <text evidence="4">The sequence shown here is derived from an EMBL/GenBank/DDBJ whole genome shotgun (WGS) entry which is preliminary data.</text>
</comment>
<evidence type="ECO:0000256" key="1">
    <source>
        <dbReference type="SAM" id="MobiDB-lite"/>
    </source>
</evidence>
<dbReference type="InterPro" id="IPR000195">
    <property type="entry name" value="Rab-GAP-TBC_dom"/>
</dbReference>
<feature type="region of interest" description="Disordered" evidence="1">
    <location>
        <begin position="398"/>
        <end position="419"/>
    </location>
</feature>
<evidence type="ECO:0000313" key="4">
    <source>
        <dbReference type="EMBL" id="KAJ8920187.1"/>
    </source>
</evidence>
<dbReference type="Pfam" id="PF15733">
    <property type="entry name" value="DUF4682"/>
    <property type="match status" value="1"/>
</dbReference>
<dbReference type="InterPro" id="IPR035969">
    <property type="entry name" value="Rab-GAP_TBC_sf"/>
</dbReference>
<dbReference type="PANTHER" id="PTHR13399:SF2">
    <property type="entry name" value="TRANSLOCON-ASSOCIATED PROTEIN SUBUNIT GAMMA"/>
    <property type="match status" value="1"/>
</dbReference>
<feature type="domain" description="Rab-GAP TBC" evidence="2">
    <location>
        <begin position="41"/>
        <end position="87"/>
    </location>
</feature>
<dbReference type="Proteomes" id="UP001159042">
    <property type="component" value="Unassembled WGS sequence"/>
</dbReference>
<dbReference type="Gene3D" id="1.10.472.80">
    <property type="entry name" value="Ypt/Rab-GAP domain of gyp1p, domain 3"/>
    <property type="match status" value="1"/>
</dbReference>
<dbReference type="InterPro" id="IPR032738">
    <property type="entry name" value="Tbc1d30_C"/>
</dbReference>
<dbReference type="PANTHER" id="PTHR13399">
    <property type="entry name" value="TRANSLOCON-ASSOCIATED PROTEIN TRAP , GAMMA SUBUNIT"/>
    <property type="match status" value="1"/>
</dbReference>
<dbReference type="Pfam" id="PF00566">
    <property type="entry name" value="RabGAP-TBC"/>
    <property type="match status" value="1"/>
</dbReference>
<keyword evidence="5" id="KW-1185">Reference proteome</keyword>
<dbReference type="SUPFAM" id="SSF47923">
    <property type="entry name" value="Ypt/Rab-GAP domain of gyp1p"/>
    <property type="match status" value="1"/>
</dbReference>
<organism evidence="4 5">
    <name type="scientific">Exocentrus adspersus</name>
    <dbReference type="NCBI Taxonomy" id="1586481"/>
    <lineage>
        <taxon>Eukaryota</taxon>
        <taxon>Metazoa</taxon>
        <taxon>Ecdysozoa</taxon>
        <taxon>Arthropoda</taxon>
        <taxon>Hexapoda</taxon>
        <taxon>Insecta</taxon>
        <taxon>Pterygota</taxon>
        <taxon>Neoptera</taxon>
        <taxon>Endopterygota</taxon>
        <taxon>Coleoptera</taxon>
        <taxon>Polyphaga</taxon>
        <taxon>Cucujiformia</taxon>
        <taxon>Chrysomeloidea</taxon>
        <taxon>Cerambycidae</taxon>
        <taxon>Lamiinae</taxon>
        <taxon>Acanthocinini</taxon>
        <taxon>Exocentrus</taxon>
    </lineage>
</organism>
<feature type="region of interest" description="Disordered" evidence="1">
    <location>
        <begin position="634"/>
        <end position="661"/>
    </location>
</feature>
<evidence type="ECO:0008006" key="6">
    <source>
        <dbReference type="Google" id="ProtNLM"/>
    </source>
</evidence>
<feature type="domain" description="TBC1" evidence="3">
    <location>
        <begin position="169"/>
        <end position="265"/>
    </location>
</feature>
<feature type="compositionally biased region" description="Low complexity" evidence="1">
    <location>
        <begin position="744"/>
        <end position="753"/>
    </location>
</feature>
<evidence type="ECO:0000313" key="5">
    <source>
        <dbReference type="Proteomes" id="UP001159042"/>
    </source>
</evidence>
<name>A0AAV8W1R7_9CUCU</name>
<dbReference type="GO" id="GO:0005783">
    <property type="term" value="C:endoplasmic reticulum"/>
    <property type="evidence" value="ECO:0007669"/>
    <property type="project" value="TreeGrafter"/>
</dbReference>
<dbReference type="EMBL" id="JANEYG010000015">
    <property type="protein sequence ID" value="KAJ8920187.1"/>
    <property type="molecule type" value="Genomic_DNA"/>
</dbReference>
<gene>
    <name evidence="4" type="ORF">NQ315_011848</name>
</gene>
<evidence type="ECO:0000259" key="3">
    <source>
        <dbReference type="Pfam" id="PF15733"/>
    </source>
</evidence>
<protein>
    <recommendedName>
        <fullName evidence="6">Rab-GAP TBC domain-containing protein</fullName>
    </recommendedName>
</protein>
<accession>A0AAV8W1R7</accession>
<feature type="compositionally biased region" description="Polar residues" evidence="1">
    <location>
        <begin position="703"/>
        <end position="723"/>
    </location>
</feature>
<reference evidence="4 5" key="1">
    <citation type="journal article" date="2023" name="Insect Mol. Biol.">
        <title>Genome sequencing provides insights into the evolution of gene families encoding plant cell wall-degrading enzymes in longhorned beetles.</title>
        <authorList>
            <person name="Shin N.R."/>
            <person name="Okamura Y."/>
            <person name="Kirsch R."/>
            <person name="Pauchet Y."/>
        </authorList>
    </citation>
    <scope>NUCLEOTIDE SEQUENCE [LARGE SCALE GENOMIC DNA]</scope>
    <source>
        <strain evidence="4">EAD_L_NR</strain>
    </source>
</reference>
<sequence length="779" mass="86184">MYCPPVKRTYVLALCIQVFGIDQTYPLCVKKKLGLGVGDSSLFLTLFCNCLPQPTVLRVWDLILLEGNEILLRTALAIWQVLAERILGVRSADEFYCIMGVLTRELLEFDLVDGNSLIKAMVTIGPLTELKSLREHYLYNINPWGPSLPQAVVEKQLKLYSRQSIALDISALKKQYAKLKQRQRQAHIIFSAAISRQPPPAAPVTMNHLLLGKSALVPAKRLGPPKGSIPPARQLPPSTLLWKDAPKQSSSSSSSDTELCDDDDDDASGEDIDDNPVLPPDSDSSNILMSTDDNTISAKAKTSASETDRVVEVDAGRATSPAPTEIKSDTCESDDESFDFERFLEDRVRHLKVDDATTEDEPEVRINYTRRNSSKALQIIQENSLILHRILQCQARMTPSPSPPTVTDESKPISDLPSPEISTGTYPDFLTQLLLDSSTATELKSPEYGSRYTSILEKSKSLDEKYNALILNTPPLKQSMSEQKSITSICEEKLQTSQASSYFVDSVLYEGKVYEAASPEKCSIASSFTKKYRLSPEENESNNLPELEDASSSETYNLVGKLETSPTSTTIEYTFPTTDYGNYSYKFPSDSSKEEQTGDTLTSFRWNDTPEQAVSPYSNNDDTDSGVISILESNSSEYPKTETVTNDSKSTPVENGHGATTTLYDYSFPTLTLEEDSSHSSYYKDLVSRLSNYPLSSEEDEVTTNSKETSPLQNLTLASPSEPDSSRKKSLTLSTSPHGESSRSRSPSKSPSKVFNPFPVPLSSRQSKEVPLKLGLYKK</sequence>
<proteinExistence type="predicted"/>